<evidence type="ECO:0000313" key="8">
    <source>
        <dbReference type="Proteomes" id="UP000269301"/>
    </source>
</evidence>
<comment type="cofactor">
    <cofactor evidence="1 5">
        <name>pyridoxal 5'-phosphate</name>
        <dbReference type="ChEBI" id="CHEBI:597326"/>
    </cofactor>
</comment>
<evidence type="ECO:0000256" key="1">
    <source>
        <dbReference type="ARBA" id="ARBA00001933"/>
    </source>
</evidence>
<keyword evidence="3 7" id="KW-0808">Transferase</keyword>
<dbReference type="CDD" id="cd00609">
    <property type="entry name" value="AAT_like"/>
    <property type="match status" value="1"/>
</dbReference>
<gene>
    <name evidence="7" type="ORF">D8M06_13955</name>
</gene>
<dbReference type="Gene3D" id="3.40.640.10">
    <property type="entry name" value="Type I PLP-dependent aspartate aminotransferase-like (Major domain)"/>
    <property type="match status" value="1"/>
</dbReference>
<comment type="similarity">
    <text evidence="5">Belongs to the class-II pyridoxal-phosphate-dependent aminotransferase family.</text>
</comment>
<keyword evidence="2 7" id="KW-0032">Aminotransferase</keyword>
<evidence type="ECO:0000256" key="3">
    <source>
        <dbReference type="ARBA" id="ARBA00022679"/>
    </source>
</evidence>
<dbReference type="Gene3D" id="3.90.1150.10">
    <property type="entry name" value="Aspartate Aminotransferase, domain 1"/>
    <property type="match status" value="1"/>
</dbReference>
<dbReference type="Proteomes" id="UP000269301">
    <property type="component" value="Unassembled WGS sequence"/>
</dbReference>
<dbReference type="InterPro" id="IPR015424">
    <property type="entry name" value="PyrdxlP-dep_Trfase"/>
</dbReference>
<dbReference type="PANTHER" id="PTHR42832">
    <property type="entry name" value="AMINO ACID AMINOTRANSFERASE"/>
    <property type="match status" value="1"/>
</dbReference>
<dbReference type="InterPro" id="IPR001917">
    <property type="entry name" value="Aminotrans_II_pyridoxalP_BS"/>
</dbReference>
<dbReference type="InterPro" id="IPR015421">
    <property type="entry name" value="PyrdxlP-dep_Trfase_major"/>
</dbReference>
<evidence type="ECO:0000313" key="7">
    <source>
        <dbReference type="EMBL" id="RKQ31360.1"/>
    </source>
</evidence>
<dbReference type="OrthoDB" id="9802328at2"/>
<name>A0A494ZXD1_9BACI</name>
<dbReference type="InterPro" id="IPR050881">
    <property type="entry name" value="LL-DAP_aminotransferase"/>
</dbReference>
<dbReference type="PANTHER" id="PTHR42832:SF3">
    <property type="entry name" value="L-GLUTAMINE--4-(METHYLSULFANYL)-2-OXOBUTANOATE AMINOTRANSFERASE"/>
    <property type="match status" value="1"/>
</dbReference>
<reference evidence="7 8" key="1">
    <citation type="journal article" date="2016" name="Int. J. Syst. Evol. Microbiol.">
        <title>Oceanobacillus halophilus sp. nov., a novel moderately halophilic bacterium from a hypersaline lake.</title>
        <authorList>
            <person name="Amoozegar M.A."/>
            <person name="Bagheri M."/>
            <person name="Makhdoumi A."/>
            <person name="Nikou M.M."/>
            <person name="Fazeli S.A.S."/>
            <person name="Schumann P."/>
            <person name="Sproer C."/>
            <person name="Sanchez-Porro C."/>
            <person name="Ventosa A."/>
        </authorList>
    </citation>
    <scope>NUCLEOTIDE SEQUENCE [LARGE SCALE GENOMIC DNA]</scope>
    <source>
        <strain evidence="7 8">DSM 23996</strain>
    </source>
</reference>
<dbReference type="InterPro" id="IPR004839">
    <property type="entry name" value="Aminotransferase_I/II_large"/>
</dbReference>
<dbReference type="InterPro" id="IPR015422">
    <property type="entry name" value="PyrdxlP-dep_Trfase_small"/>
</dbReference>
<dbReference type="SUPFAM" id="SSF53383">
    <property type="entry name" value="PLP-dependent transferases"/>
    <property type="match status" value="1"/>
</dbReference>
<keyword evidence="8" id="KW-1185">Reference proteome</keyword>
<organism evidence="7 8">
    <name type="scientific">Oceanobacillus halophilus</name>
    <dbReference type="NCBI Taxonomy" id="930130"/>
    <lineage>
        <taxon>Bacteria</taxon>
        <taxon>Bacillati</taxon>
        <taxon>Bacillota</taxon>
        <taxon>Bacilli</taxon>
        <taxon>Bacillales</taxon>
        <taxon>Bacillaceae</taxon>
        <taxon>Oceanobacillus</taxon>
    </lineage>
</organism>
<dbReference type="AlphaFoldDB" id="A0A494ZXD1"/>
<dbReference type="Pfam" id="PF00155">
    <property type="entry name" value="Aminotran_1_2"/>
    <property type="match status" value="1"/>
</dbReference>
<sequence length="393" mass="43621">MVLYVSRKVKNLPAYLFSEFQRKKKELQAKGVDVIDLGIGAPDLPTPNFIYQKLVEEAKKPENHKYSPYSGCNEFREAVADFYQRHYAVSLNPETEVLTLIGTKEGIANLVQSVINPGDKVLVPDPGYPVYRSAVHLAGGKSISLPLDEIDGTPLLERIQKKDVKSAKLMFLNYPCNPTTATVNLATYKRAVSFAKRNSIAIANDAAYDLLTFDGYKAPSIMQVADAKKHAVEFGTLSKSFSMAGWRIGYVVGNKEMIQSLATLKSNIDTSQFLAIQKAAAHALQSDFVTVKENNQIYKERIDFFHAALLKLGIYAQKPKGTFFIWAKVPASYTSMEFADLLLNKAGIIVTPGSAFGQRGEGFVRIALTVPVARLEEVIRRWKELKLNEVNSS</sequence>
<feature type="domain" description="Aminotransferase class I/classII large" evidence="6">
    <location>
        <begin position="33"/>
        <end position="381"/>
    </location>
</feature>
<keyword evidence="4 5" id="KW-0663">Pyridoxal phosphate</keyword>
<evidence type="ECO:0000259" key="6">
    <source>
        <dbReference type="Pfam" id="PF00155"/>
    </source>
</evidence>
<evidence type="ECO:0000256" key="2">
    <source>
        <dbReference type="ARBA" id="ARBA00022576"/>
    </source>
</evidence>
<dbReference type="EMBL" id="RBZP01000013">
    <property type="protein sequence ID" value="RKQ31360.1"/>
    <property type="molecule type" value="Genomic_DNA"/>
</dbReference>
<dbReference type="PROSITE" id="PS00599">
    <property type="entry name" value="AA_TRANSFER_CLASS_2"/>
    <property type="match status" value="1"/>
</dbReference>
<dbReference type="GO" id="GO:0008483">
    <property type="term" value="F:transaminase activity"/>
    <property type="evidence" value="ECO:0007669"/>
    <property type="project" value="UniProtKB-KW"/>
</dbReference>
<proteinExistence type="inferred from homology"/>
<protein>
    <submittedName>
        <fullName evidence="7">Aminotransferase class I/II-fold pyridoxal phosphate-dependent enzyme</fullName>
    </submittedName>
</protein>
<evidence type="ECO:0000256" key="4">
    <source>
        <dbReference type="ARBA" id="ARBA00022898"/>
    </source>
</evidence>
<comment type="caution">
    <text evidence="7">The sequence shown here is derived from an EMBL/GenBank/DDBJ whole genome shotgun (WGS) entry which is preliminary data.</text>
</comment>
<accession>A0A494ZXD1</accession>
<dbReference type="RefSeq" id="WP_121205021.1">
    <property type="nucleotide sequence ID" value="NZ_RBZP01000013.1"/>
</dbReference>
<evidence type="ECO:0000256" key="5">
    <source>
        <dbReference type="RuleBase" id="RU003693"/>
    </source>
</evidence>
<dbReference type="GO" id="GO:0030170">
    <property type="term" value="F:pyridoxal phosphate binding"/>
    <property type="evidence" value="ECO:0007669"/>
    <property type="project" value="InterPro"/>
</dbReference>